<sequence>MKNNTLDSLVESIQGSVQIKRLLIDRMSREEDGEIRLNLVYIEYDFLLRRIAIEYYVRDGEYPNVEMSFDEFEDFLANLG</sequence>
<dbReference type="Proteomes" id="UP000214600">
    <property type="component" value="Unassembled WGS sequence"/>
</dbReference>
<dbReference type="EMBL" id="NKFA01000008">
    <property type="protein sequence ID" value="OXI42505.1"/>
    <property type="molecule type" value="Genomic_DNA"/>
</dbReference>
<reference evidence="2" key="1">
    <citation type="submission" date="2017-06" db="EMBL/GenBank/DDBJ databases">
        <authorList>
            <person name="LiPuma J."/>
            <person name="Spilker T."/>
        </authorList>
    </citation>
    <scope>NUCLEOTIDE SEQUENCE [LARGE SCALE GENOMIC DNA]</scope>
    <source>
        <strain evidence="2">AU17325</strain>
    </source>
</reference>
<organism evidence="1 2">
    <name type="scientific">Burkholderia aenigmatica</name>
    <dbReference type="NCBI Taxonomy" id="2015348"/>
    <lineage>
        <taxon>Bacteria</taxon>
        <taxon>Pseudomonadati</taxon>
        <taxon>Pseudomonadota</taxon>
        <taxon>Betaproteobacteria</taxon>
        <taxon>Burkholderiales</taxon>
        <taxon>Burkholderiaceae</taxon>
        <taxon>Burkholderia</taxon>
        <taxon>Burkholderia cepacia complex</taxon>
    </lineage>
</organism>
<accession>A0A228IJZ8</accession>
<protein>
    <submittedName>
        <fullName evidence="1">Uncharacterized protein</fullName>
    </submittedName>
</protein>
<comment type="caution">
    <text evidence="1">The sequence shown here is derived from an EMBL/GenBank/DDBJ whole genome shotgun (WGS) entry which is preliminary data.</text>
</comment>
<dbReference type="AlphaFoldDB" id="A0A228IJZ8"/>
<proteinExistence type="predicted"/>
<evidence type="ECO:0000313" key="2">
    <source>
        <dbReference type="Proteomes" id="UP000214600"/>
    </source>
</evidence>
<evidence type="ECO:0000313" key="1">
    <source>
        <dbReference type="EMBL" id="OXI42505.1"/>
    </source>
</evidence>
<gene>
    <name evidence="1" type="ORF">CFB84_22430</name>
</gene>
<name>A0A228IJZ8_9BURK</name>
<dbReference type="OrthoDB" id="9256180at2"/>
<reference evidence="1 2" key="2">
    <citation type="submission" date="2017-08" db="EMBL/GenBank/DDBJ databases">
        <title>WGS of novel Burkholderia cepaca complex species.</title>
        <authorList>
            <person name="Lipuma J."/>
            <person name="Spilker T."/>
        </authorList>
    </citation>
    <scope>NUCLEOTIDE SEQUENCE [LARGE SCALE GENOMIC DNA]</scope>
    <source>
        <strain evidence="1 2">AU17325</strain>
    </source>
</reference>